<evidence type="ECO:0008006" key="3">
    <source>
        <dbReference type="Google" id="ProtNLM"/>
    </source>
</evidence>
<protein>
    <recommendedName>
        <fullName evidence="3">RHS repeat-associated core domain-containing protein</fullName>
    </recommendedName>
</protein>
<dbReference type="Proteomes" id="UP000636010">
    <property type="component" value="Unassembled WGS sequence"/>
</dbReference>
<dbReference type="EMBL" id="BMEC01000006">
    <property type="protein sequence ID" value="GGC35382.1"/>
    <property type="molecule type" value="Genomic_DNA"/>
</dbReference>
<gene>
    <name evidence="1" type="ORF">GCM10011506_20940</name>
</gene>
<evidence type="ECO:0000313" key="2">
    <source>
        <dbReference type="Proteomes" id="UP000636010"/>
    </source>
</evidence>
<organism evidence="1 2">
    <name type="scientific">Marivirga lumbricoides</name>
    <dbReference type="NCBI Taxonomy" id="1046115"/>
    <lineage>
        <taxon>Bacteria</taxon>
        <taxon>Pseudomonadati</taxon>
        <taxon>Bacteroidota</taxon>
        <taxon>Cytophagia</taxon>
        <taxon>Cytophagales</taxon>
        <taxon>Marivirgaceae</taxon>
        <taxon>Marivirga</taxon>
    </lineage>
</organism>
<dbReference type="NCBIfam" id="TIGR03696">
    <property type="entry name" value="Rhs_assc_core"/>
    <property type="match status" value="1"/>
</dbReference>
<reference evidence="2" key="1">
    <citation type="journal article" date="2019" name="Int. J. Syst. Evol. Microbiol.">
        <title>The Global Catalogue of Microorganisms (GCM) 10K type strain sequencing project: providing services to taxonomists for standard genome sequencing and annotation.</title>
        <authorList>
            <consortium name="The Broad Institute Genomics Platform"/>
            <consortium name="The Broad Institute Genome Sequencing Center for Infectious Disease"/>
            <person name="Wu L."/>
            <person name="Ma J."/>
        </authorList>
    </citation>
    <scope>NUCLEOTIDE SEQUENCE [LARGE SCALE GENOMIC DNA]</scope>
    <source>
        <strain evidence="2">CGMCC 1.10832</strain>
    </source>
</reference>
<proteinExistence type="predicted"/>
<evidence type="ECO:0000313" key="1">
    <source>
        <dbReference type="EMBL" id="GGC35382.1"/>
    </source>
</evidence>
<dbReference type="Gene3D" id="2.180.10.10">
    <property type="entry name" value="RHS repeat-associated core"/>
    <property type="match status" value="1"/>
</dbReference>
<sequence>MGCLKIPYRPGGTGIEKKLILAGEALEKSGKALKMCLKDYEYHLKDHLGNVRTTFTTKPETEVFETSFETVEQPLFDNYAKQNRDVSYARTGTYSSRLSSTDNQLIGLAKSLKVYPGDTVNATAYVRELAGTGGNINNLFTMLAQGFAGAFANTPIGLEGNLNSFSESLYPEVGTGGLMNKDDSDATPKLYLNMLYFDKDMNFITASFARSSSAATTGFEELNLEVVVPKEGYMLIYVSNEEEQANIAYFDDVNVTHKHSKVVQENSYYLFGLEHSVSYQRNYTKRQAFKYNGKEEISDFGLGMIDYGWRFFDPTIARWSAIDNMAEKYYSYSPYHYAGNNPVRNIDIDGNEFTNSAWVYVKQLLDDLDSRVDDLTNKIDGKLQQLLSGVNSRGKSLSDRKKERLQNQIGDLRGKVEGYLSVASGIGELGASDQVYDIQTSNSLNEPGAVAGTGTEVGGAGFDFSTGVFSITLPSSAGSSFIAHELQHAYQFETGKYSVGPELGNQNPFQNFLYDQHDELNAYNQWGALFNGKSYNSVSSLPARYSGVATGPVDATTHPNVGMLLKMSLPDSKQRTTFQSIANGTGHAFRINGKTYYKQR</sequence>
<comment type="caution">
    <text evidence="1">The sequence shown here is derived from an EMBL/GenBank/DDBJ whole genome shotgun (WGS) entry which is preliminary data.</text>
</comment>
<keyword evidence="2" id="KW-1185">Reference proteome</keyword>
<accession>A0ABQ1M5N7</accession>
<name>A0ABQ1M5N7_9BACT</name>
<dbReference type="InterPro" id="IPR022385">
    <property type="entry name" value="Rhs_assc_core"/>
</dbReference>